<evidence type="ECO:0008006" key="4">
    <source>
        <dbReference type="Google" id="ProtNLM"/>
    </source>
</evidence>
<protein>
    <recommendedName>
        <fullName evidence="4">SbsA Ig-like domain-containing protein</fullName>
    </recommendedName>
</protein>
<dbReference type="InterPro" id="IPR043993">
    <property type="entry name" value="T4SS_pilin"/>
</dbReference>
<keyword evidence="1" id="KW-0812">Transmembrane</keyword>
<reference evidence="3" key="1">
    <citation type="submission" date="2017-09" db="EMBL/GenBank/DDBJ databases">
        <title>Depth-based differentiation of microbial function through sediment-hosted aquifers and enrichment of novel symbionts in the deep terrestrial subsurface.</title>
        <authorList>
            <person name="Probst A.J."/>
            <person name="Ladd B."/>
            <person name="Jarett J.K."/>
            <person name="Geller-Mcgrath D.E."/>
            <person name="Sieber C.M.K."/>
            <person name="Emerson J.B."/>
            <person name="Anantharaman K."/>
            <person name="Thomas B.C."/>
            <person name="Malmstrom R."/>
            <person name="Stieglmeier M."/>
            <person name="Klingl A."/>
            <person name="Woyke T."/>
            <person name="Ryan C.M."/>
            <person name="Banfield J.F."/>
        </authorList>
    </citation>
    <scope>NUCLEOTIDE SEQUENCE [LARGE SCALE GENOMIC DNA]</scope>
</reference>
<name>A0A2M6W3A1_9BACT</name>
<evidence type="ECO:0000313" key="3">
    <source>
        <dbReference type="Proteomes" id="UP000231183"/>
    </source>
</evidence>
<sequence>MMAFFYCLLAVFEQINAQTNTSTIVEGVNVIEQPLGLPKTDIRVIAARIIQIALSLLGIITVVLIMYGGFIWMTAGGNDEQIGRAKKILVNATIGLAIILSAYAITLFIFRMLGVGDGQGGPTYPAPGSQHFAGSGALGQIIKDHYPERDQVDVPRNTKIVVSFRRPILASSTIMDTNGNGIFGDCLTSAVNFSWSDETICDRIRTNDGKIAKSGSEQGMLNDKYINIKQTDTGTSIVGGAVLAPVTKENNVEGVYTLIIVPLTDLSKTSGGYLGNSVSKLGYTVHLGSEIRLDDALNSHPRAFDSSNLGNNYYEWNFKTDTSLDINPPTVKSVYPLANSVAPKNSIIQINFSEPMDPTGIQGGFASGTQEYYLQNGFIYLKTTNTSAPLGSFKLTNGYRTLEFASSVECSEKNACGNPMYCLPVCDLSGTCPKVLVSTGKANKYESVEADSYSLMLKTAQTFGLASFESKPFTGIADLAGNALDGDADDAVDIATSTTPVFDNQLAPDNYFWKFMIKDKMDLASPYMTKLTPGPDAGNVVPNQELSMNFTKPMRTDSMYNIKLEEYAHSGPQSAIPVCYVPRVYVYTDWTYTKIQHCDFLFASRYDYLPIVPSEVEDVNFNCYYPGLGPDKLDLKSATKDSTVCNGSSNCCDVSTTTPGKGDLCCNGSSKNDAGQTFNSSTCRSYINSY</sequence>
<accession>A0A2M6W3A1</accession>
<dbReference type="Pfam" id="PF18895">
    <property type="entry name" value="T4SS_pilin"/>
    <property type="match status" value="1"/>
</dbReference>
<evidence type="ECO:0000313" key="2">
    <source>
        <dbReference type="EMBL" id="PIT87262.1"/>
    </source>
</evidence>
<keyword evidence="1" id="KW-0472">Membrane</keyword>
<dbReference type="AlphaFoldDB" id="A0A2M6W3A1"/>
<keyword evidence="1" id="KW-1133">Transmembrane helix</keyword>
<proteinExistence type="predicted"/>
<dbReference type="EMBL" id="PFBX01000043">
    <property type="protein sequence ID" value="PIT87262.1"/>
    <property type="molecule type" value="Genomic_DNA"/>
</dbReference>
<dbReference type="Proteomes" id="UP000231183">
    <property type="component" value="Unassembled WGS sequence"/>
</dbReference>
<comment type="caution">
    <text evidence="2">The sequence shown here is derived from an EMBL/GenBank/DDBJ whole genome shotgun (WGS) entry which is preliminary data.</text>
</comment>
<evidence type="ECO:0000256" key="1">
    <source>
        <dbReference type="SAM" id="Phobius"/>
    </source>
</evidence>
<gene>
    <name evidence="2" type="ORF">COU31_03805</name>
</gene>
<feature type="transmembrane region" description="Helical" evidence="1">
    <location>
        <begin position="88"/>
        <end position="110"/>
    </location>
</feature>
<feature type="transmembrane region" description="Helical" evidence="1">
    <location>
        <begin position="45"/>
        <end position="67"/>
    </location>
</feature>
<organism evidence="2 3">
    <name type="scientific">Candidatus Magasanikbacteria bacterium CG10_big_fil_rev_8_21_14_0_10_40_10</name>
    <dbReference type="NCBI Taxonomy" id="1974648"/>
    <lineage>
        <taxon>Bacteria</taxon>
        <taxon>Candidatus Magasanikiibacteriota</taxon>
    </lineage>
</organism>